<evidence type="ECO:0000256" key="4">
    <source>
        <dbReference type="ARBA" id="ARBA00023125"/>
    </source>
</evidence>
<dbReference type="AlphaFoldDB" id="A0A7I9VBJ9"/>
<dbReference type="OrthoDB" id="7688673at2"/>
<protein>
    <recommendedName>
        <fullName evidence="1">Lactose phosphotransferase system repressor</fullName>
    </recommendedName>
</protein>
<comment type="caution">
    <text evidence="8">The sequence shown here is derived from an EMBL/GenBank/DDBJ whole genome shotgun (WGS) entry which is preliminary data.</text>
</comment>
<dbReference type="PROSITE" id="PS00894">
    <property type="entry name" value="HTH_DEOR_1"/>
    <property type="match status" value="1"/>
</dbReference>
<keyword evidence="2" id="KW-0678">Repressor</keyword>
<name>A0A7I9VBJ9_9ACTN</name>
<dbReference type="EMBL" id="BJOV01000005">
    <property type="protein sequence ID" value="GEE02582.1"/>
    <property type="molecule type" value="Genomic_DNA"/>
</dbReference>
<dbReference type="PANTHER" id="PTHR30363">
    <property type="entry name" value="HTH-TYPE TRANSCRIPTIONAL REGULATOR SRLR-RELATED"/>
    <property type="match status" value="1"/>
</dbReference>
<comment type="function">
    <text evidence="6">Repressor of the lactose catabolism operon. Galactose-6-phosphate is the inducer.</text>
</comment>
<dbReference type="Gene3D" id="1.10.10.10">
    <property type="entry name" value="Winged helix-like DNA-binding domain superfamily/Winged helix DNA-binding domain"/>
    <property type="match status" value="1"/>
</dbReference>
<dbReference type="Pfam" id="PF00455">
    <property type="entry name" value="DeoRC"/>
    <property type="match status" value="1"/>
</dbReference>
<dbReference type="Pfam" id="PF08220">
    <property type="entry name" value="HTH_DeoR"/>
    <property type="match status" value="1"/>
</dbReference>
<dbReference type="SUPFAM" id="SSF100950">
    <property type="entry name" value="NagB/RpiA/CoA transferase-like"/>
    <property type="match status" value="1"/>
</dbReference>
<keyword evidence="5" id="KW-0804">Transcription</keyword>
<evidence type="ECO:0000256" key="2">
    <source>
        <dbReference type="ARBA" id="ARBA00022491"/>
    </source>
</evidence>
<reference evidence="9" key="1">
    <citation type="submission" date="2019-06" db="EMBL/GenBank/DDBJ databases">
        <title>Gordonia isolated from sludge of a wastewater treatment plant.</title>
        <authorList>
            <person name="Tamura T."/>
            <person name="Aoyama K."/>
            <person name="Kang Y."/>
            <person name="Saito S."/>
            <person name="Akiyama N."/>
            <person name="Yazawa K."/>
            <person name="Gonoi T."/>
            <person name="Mikami Y."/>
        </authorList>
    </citation>
    <scope>NUCLEOTIDE SEQUENCE [LARGE SCALE GENOMIC DNA]</scope>
    <source>
        <strain evidence="9">NBRC 107696</strain>
    </source>
</reference>
<evidence type="ECO:0000256" key="3">
    <source>
        <dbReference type="ARBA" id="ARBA00023015"/>
    </source>
</evidence>
<dbReference type="PRINTS" id="PR00037">
    <property type="entry name" value="HTHLACR"/>
</dbReference>
<dbReference type="InterPro" id="IPR014036">
    <property type="entry name" value="DeoR-like_C"/>
</dbReference>
<keyword evidence="4" id="KW-0238">DNA-binding</keyword>
<dbReference type="InterPro" id="IPR050313">
    <property type="entry name" value="Carb_Metab_HTH_regulators"/>
</dbReference>
<proteinExistence type="predicted"/>
<dbReference type="GO" id="GO:0016740">
    <property type="term" value="F:transferase activity"/>
    <property type="evidence" value="ECO:0007669"/>
    <property type="project" value="UniProtKB-KW"/>
</dbReference>
<evidence type="ECO:0000256" key="6">
    <source>
        <dbReference type="ARBA" id="ARBA00024937"/>
    </source>
</evidence>
<dbReference type="InterPro" id="IPR036390">
    <property type="entry name" value="WH_DNA-bd_sf"/>
</dbReference>
<dbReference type="SMART" id="SM00420">
    <property type="entry name" value="HTH_DEOR"/>
    <property type="match status" value="1"/>
</dbReference>
<accession>A0A7I9VBJ9</accession>
<evidence type="ECO:0000313" key="9">
    <source>
        <dbReference type="Proteomes" id="UP000444960"/>
    </source>
</evidence>
<dbReference type="InterPro" id="IPR037171">
    <property type="entry name" value="NagB/RpiA_transferase-like"/>
</dbReference>
<dbReference type="InterPro" id="IPR036388">
    <property type="entry name" value="WH-like_DNA-bd_sf"/>
</dbReference>
<dbReference type="GO" id="GO:0003700">
    <property type="term" value="F:DNA-binding transcription factor activity"/>
    <property type="evidence" value="ECO:0007669"/>
    <property type="project" value="InterPro"/>
</dbReference>
<dbReference type="InterPro" id="IPR001034">
    <property type="entry name" value="DeoR_HTH"/>
</dbReference>
<keyword evidence="9" id="KW-1185">Reference proteome</keyword>
<dbReference type="GO" id="GO:0003677">
    <property type="term" value="F:DNA binding"/>
    <property type="evidence" value="ECO:0007669"/>
    <property type="project" value="UniProtKB-KW"/>
</dbReference>
<evidence type="ECO:0000256" key="5">
    <source>
        <dbReference type="ARBA" id="ARBA00023163"/>
    </source>
</evidence>
<keyword evidence="8" id="KW-0808">Transferase</keyword>
<organism evidence="8 9">
    <name type="scientific">Gordonia spumicola</name>
    <dbReference type="NCBI Taxonomy" id="589161"/>
    <lineage>
        <taxon>Bacteria</taxon>
        <taxon>Bacillati</taxon>
        <taxon>Actinomycetota</taxon>
        <taxon>Actinomycetes</taxon>
        <taxon>Mycobacteriales</taxon>
        <taxon>Gordoniaceae</taxon>
        <taxon>Gordonia</taxon>
    </lineage>
</organism>
<evidence type="ECO:0000256" key="1">
    <source>
        <dbReference type="ARBA" id="ARBA00021390"/>
    </source>
</evidence>
<dbReference type="Gene3D" id="3.40.50.1360">
    <property type="match status" value="1"/>
</dbReference>
<dbReference type="SMART" id="SM01134">
    <property type="entry name" value="DeoRC"/>
    <property type="match status" value="1"/>
</dbReference>
<dbReference type="InterPro" id="IPR018356">
    <property type="entry name" value="Tscrpt_reg_HTH_DeoR_CS"/>
</dbReference>
<dbReference type="RefSeq" id="WP_161896245.1">
    <property type="nucleotide sequence ID" value="NZ_BJOV01000005.1"/>
</dbReference>
<gene>
    <name evidence="8" type="ORF">nbrc107696_30280</name>
</gene>
<evidence type="ECO:0000259" key="7">
    <source>
        <dbReference type="PROSITE" id="PS51000"/>
    </source>
</evidence>
<evidence type="ECO:0000313" key="8">
    <source>
        <dbReference type="EMBL" id="GEE02582.1"/>
    </source>
</evidence>
<dbReference type="SUPFAM" id="SSF46785">
    <property type="entry name" value="Winged helix' DNA-binding domain"/>
    <property type="match status" value="1"/>
</dbReference>
<keyword evidence="3" id="KW-0805">Transcription regulation</keyword>
<dbReference type="PROSITE" id="PS51000">
    <property type="entry name" value="HTH_DEOR_2"/>
    <property type="match status" value="1"/>
</dbReference>
<feature type="domain" description="HTH deoR-type" evidence="7">
    <location>
        <begin position="3"/>
        <end position="58"/>
    </location>
</feature>
<sequence length="256" mass="26646">MYAEERQQAIANEVRQRGRVSVADLADRFDVTGETVRRDLAILQRAGSLMRVHGGAVRLDVAAVVDEPDLPAREAARQAEKAAIGAAAQRFLPPTGGSVLFDAGSTTFQAAIAVSGDARLQLVTNSVPIASSLTGLSRSTVLLVGGRLRPKTQAVVGADAVQALGRLHVSVGFIGTNGLTSDYGLSTPDSDEAATKRAMIAACDQVVVLADSSKMNRQELVGFAAVEDVDVLITDTGIDPAFASALTAHDIEVVIA</sequence>
<dbReference type="Proteomes" id="UP000444960">
    <property type="component" value="Unassembled WGS sequence"/>
</dbReference>
<dbReference type="PANTHER" id="PTHR30363:SF4">
    <property type="entry name" value="GLYCEROL-3-PHOSPHATE REGULON REPRESSOR"/>
    <property type="match status" value="1"/>
</dbReference>